<dbReference type="Proteomes" id="UP001266305">
    <property type="component" value="Unassembled WGS sequence"/>
</dbReference>
<reference evidence="1 2" key="1">
    <citation type="submission" date="2023-05" db="EMBL/GenBank/DDBJ databases">
        <title>B98-5 Cell Line De Novo Hybrid Assembly: An Optical Mapping Approach.</title>
        <authorList>
            <person name="Kananen K."/>
            <person name="Auerbach J.A."/>
            <person name="Kautto E."/>
            <person name="Blachly J.S."/>
        </authorList>
    </citation>
    <scope>NUCLEOTIDE SEQUENCE [LARGE SCALE GENOMIC DNA]</scope>
    <source>
        <strain evidence="1">B95-8</strain>
        <tissue evidence="1">Cell line</tissue>
    </source>
</reference>
<proteinExistence type="predicted"/>
<evidence type="ECO:0000313" key="1">
    <source>
        <dbReference type="EMBL" id="KAK2084742.1"/>
    </source>
</evidence>
<comment type="caution">
    <text evidence="1">The sequence shown here is derived from an EMBL/GenBank/DDBJ whole genome shotgun (WGS) entry which is preliminary data.</text>
</comment>
<accession>A0ABQ9TKN4</accession>
<gene>
    <name evidence="1" type="ORF">P7K49_037775</name>
</gene>
<sequence>MESYYRQLKPFSSSPFTTCAPAIPTHPTNNHPEKFPGWALLRHIRPAHTVLVHLTNTSYVEKTLPANIATICLLTHDPWRNQNLTWTGLLWLSLPRLQCFCFIYSSLSITTHVRLHNYSSPIEQLQSSVLQAYGLLANTNIDPLKTEWDGHGPSSTPYEPHSPPVLLVVPKLMNWSERIPHAVPVAKGLMAAAVSQQLNLQLAAQTQPWPTVLSMSCSSHRYAQGHRGIPPGDCSYLGSVPHCSLKPDADECAEKLLHFSCL</sequence>
<name>A0ABQ9TKN4_SAGOE</name>
<evidence type="ECO:0000313" key="2">
    <source>
        <dbReference type="Proteomes" id="UP001266305"/>
    </source>
</evidence>
<dbReference type="EMBL" id="JASSZA010000022">
    <property type="protein sequence ID" value="KAK2084742.1"/>
    <property type="molecule type" value="Genomic_DNA"/>
</dbReference>
<organism evidence="1 2">
    <name type="scientific">Saguinus oedipus</name>
    <name type="common">Cotton-top tamarin</name>
    <name type="synonym">Oedipomidas oedipus</name>
    <dbReference type="NCBI Taxonomy" id="9490"/>
    <lineage>
        <taxon>Eukaryota</taxon>
        <taxon>Metazoa</taxon>
        <taxon>Chordata</taxon>
        <taxon>Craniata</taxon>
        <taxon>Vertebrata</taxon>
        <taxon>Euteleostomi</taxon>
        <taxon>Mammalia</taxon>
        <taxon>Eutheria</taxon>
        <taxon>Euarchontoglires</taxon>
        <taxon>Primates</taxon>
        <taxon>Haplorrhini</taxon>
        <taxon>Platyrrhini</taxon>
        <taxon>Cebidae</taxon>
        <taxon>Callitrichinae</taxon>
        <taxon>Saguinus</taxon>
    </lineage>
</organism>
<protein>
    <submittedName>
        <fullName evidence="1">Uncharacterized protein</fullName>
    </submittedName>
</protein>
<keyword evidence="2" id="KW-1185">Reference proteome</keyword>